<proteinExistence type="predicted"/>
<accession>A0A0L9TGT7</accession>
<reference evidence="2" key="1">
    <citation type="journal article" date="2015" name="Proc. Natl. Acad. Sci. U.S.A.">
        <title>Genome sequencing of adzuki bean (Vigna angularis) provides insight into high starch and low fat accumulation and domestication.</title>
        <authorList>
            <person name="Yang K."/>
            <person name="Tian Z."/>
            <person name="Chen C."/>
            <person name="Luo L."/>
            <person name="Zhao B."/>
            <person name="Wang Z."/>
            <person name="Yu L."/>
            <person name="Li Y."/>
            <person name="Sun Y."/>
            <person name="Li W."/>
            <person name="Chen Y."/>
            <person name="Li Y."/>
            <person name="Zhang Y."/>
            <person name="Ai D."/>
            <person name="Zhao J."/>
            <person name="Shang C."/>
            <person name="Ma Y."/>
            <person name="Wu B."/>
            <person name="Wang M."/>
            <person name="Gao L."/>
            <person name="Sun D."/>
            <person name="Zhang P."/>
            <person name="Guo F."/>
            <person name="Wang W."/>
            <person name="Li Y."/>
            <person name="Wang J."/>
            <person name="Varshney R.K."/>
            <person name="Wang J."/>
            <person name="Ling H.Q."/>
            <person name="Wan P."/>
        </authorList>
    </citation>
    <scope>NUCLEOTIDE SEQUENCE</scope>
    <source>
        <strain evidence="2">cv. Jingnong 6</strain>
    </source>
</reference>
<organism evidence="1 2">
    <name type="scientific">Phaseolus angularis</name>
    <name type="common">Azuki bean</name>
    <name type="synonym">Vigna angularis</name>
    <dbReference type="NCBI Taxonomy" id="3914"/>
    <lineage>
        <taxon>Eukaryota</taxon>
        <taxon>Viridiplantae</taxon>
        <taxon>Streptophyta</taxon>
        <taxon>Embryophyta</taxon>
        <taxon>Tracheophyta</taxon>
        <taxon>Spermatophyta</taxon>
        <taxon>Magnoliopsida</taxon>
        <taxon>eudicotyledons</taxon>
        <taxon>Gunneridae</taxon>
        <taxon>Pentapetalae</taxon>
        <taxon>rosids</taxon>
        <taxon>fabids</taxon>
        <taxon>Fabales</taxon>
        <taxon>Fabaceae</taxon>
        <taxon>Papilionoideae</taxon>
        <taxon>50 kb inversion clade</taxon>
        <taxon>NPAAA clade</taxon>
        <taxon>indigoferoid/millettioid clade</taxon>
        <taxon>Phaseoleae</taxon>
        <taxon>Vigna</taxon>
    </lineage>
</organism>
<gene>
    <name evidence="1" type="ORF">LR48_Vigan747s000800</name>
</gene>
<protein>
    <submittedName>
        <fullName evidence="1">Uncharacterized protein</fullName>
    </submittedName>
</protein>
<dbReference type="Proteomes" id="UP000053144">
    <property type="component" value="Unassembled WGS sequence"/>
</dbReference>
<evidence type="ECO:0000313" key="1">
    <source>
        <dbReference type="EMBL" id="KOM29706.1"/>
    </source>
</evidence>
<name>A0A0L9TGT7_PHAAN</name>
<dbReference type="STRING" id="3914.A0A0L9TGT7"/>
<evidence type="ECO:0000313" key="2">
    <source>
        <dbReference type="Proteomes" id="UP000053144"/>
    </source>
</evidence>
<dbReference type="AlphaFoldDB" id="A0A0L9TGT7"/>
<dbReference type="EMBL" id="KQ258520">
    <property type="protein sequence ID" value="KOM29706.1"/>
    <property type="molecule type" value="Genomic_DNA"/>
</dbReference>
<sequence>MKVVAMDFACGDLSEGYLSQCQVPLYVATKMVSKVAFIEKDSVFIPTAEAYGRAAMDEIGYKYKYKDKKQMGDTGKRSNSQFFFKTLIIPPHLK</sequence>
<dbReference type="Gramene" id="KOM29706">
    <property type="protein sequence ID" value="KOM29706"/>
    <property type="gene ID" value="LR48_Vigan747s000800"/>
</dbReference>